<evidence type="ECO:0000256" key="1">
    <source>
        <dbReference type="SAM" id="MobiDB-lite"/>
    </source>
</evidence>
<feature type="region of interest" description="Disordered" evidence="1">
    <location>
        <begin position="1"/>
        <end position="79"/>
    </location>
</feature>
<feature type="region of interest" description="Disordered" evidence="1">
    <location>
        <begin position="110"/>
        <end position="149"/>
    </location>
</feature>
<name>A0AAP0HHF8_9MAGN</name>
<feature type="compositionally biased region" description="Low complexity" evidence="1">
    <location>
        <begin position="13"/>
        <end position="28"/>
    </location>
</feature>
<feature type="compositionally biased region" description="Basic and acidic residues" evidence="1">
    <location>
        <begin position="127"/>
        <end position="149"/>
    </location>
</feature>
<reference evidence="2 3" key="1">
    <citation type="submission" date="2024-01" db="EMBL/GenBank/DDBJ databases">
        <title>Genome assemblies of Stephania.</title>
        <authorList>
            <person name="Yang L."/>
        </authorList>
    </citation>
    <scope>NUCLEOTIDE SEQUENCE [LARGE SCALE GENOMIC DNA]</scope>
    <source>
        <strain evidence="2">YNDBR</strain>
        <tissue evidence="2">Leaf</tissue>
    </source>
</reference>
<comment type="caution">
    <text evidence="2">The sequence shown here is derived from an EMBL/GenBank/DDBJ whole genome shotgun (WGS) entry which is preliminary data.</text>
</comment>
<accession>A0AAP0HHF8</accession>
<dbReference type="EMBL" id="JBBNAF010000013">
    <property type="protein sequence ID" value="KAK9087209.1"/>
    <property type="molecule type" value="Genomic_DNA"/>
</dbReference>
<dbReference type="Proteomes" id="UP001420932">
    <property type="component" value="Unassembled WGS sequence"/>
</dbReference>
<dbReference type="AlphaFoldDB" id="A0AAP0HHF8"/>
<gene>
    <name evidence="2" type="ORF">Syun_029603</name>
</gene>
<feature type="compositionally biased region" description="Polar residues" evidence="1">
    <location>
        <begin position="41"/>
        <end position="54"/>
    </location>
</feature>
<organism evidence="2 3">
    <name type="scientific">Stephania yunnanensis</name>
    <dbReference type="NCBI Taxonomy" id="152371"/>
    <lineage>
        <taxon>Eukaryota</taxon>
        <taxon>Viridiplantae</taxon>
        <taxon>Streptophyta</taxon>
        <taxon>Embryophyta</taxon>
        <taxon>Tracheophyta</taxon>
        <taxon>Spermatophyta</taxon>
        <taxon>Magnoliopsida</taxon>
        <taxon>Ranunculales</taxon>
        <taxon>Menispermaceae</taxon>
        <taxon>Menispermoideae</taxon>
        <taxon>Cissampelideae</taxon>
        <taxon>Stephania</taxon>
    </lineage>
</organism>
<feature type="compositionally biased region" description="Basic residues" evidence="1">
    <location>
        <begin position="110"/>
        <end position="126"/>
    </location>
</feature>
<protein>
    <submittedName>
        <fullName evidence="2">Uncharacterized protein</fullName>
    </submittedName>
</protein>
<proteinExistence type="predicted"/>
<feature type="compositionally biased region" description="Basic residues" evidence="1">
    <location>
        <begin position="66"/>
        <end position="75"/>
    </location>
</feature>
<evidence type="ECO:0000313" key="3">
    <source>
        <dbReference type="Proteomes" id="UP001420932"/>
    </source>
</evidence>
<evidence type="ECO:0000313" key="2">
    <source>
        <dbReference type="EMBL" id="KAK9087209.1"/>
    </source>
</evidence>
<feature type="compositionally biased region" description="Basic and acidic residues" evidence="1">
    <location>
        <begin position="29"/>
        <end position="40"/>
    </location>
</feature>
<keyword evidence="3" id="KW-1185">Reference proteome</keyword>
<sequence length="149" mass="17003">MRNRKRCGGSETGGASSAKGARGGAPAASDERSDTIEGRGRTTSAVAMSRQRSAPQKKRATDARQRWRPATRRLRGGPATLKQWRTYNSEAAWGGAVVDWSARKQYQRLRWRRRRLRGKRSRRGERRQRGEERGAGVRRSDGRRREVRE</sequence>